<organism evidence="3 4">
    <name type="scientific">Deinococcus detaillensis</name>
    <dbReference type="NCBI Taxonomy" id="2592048"/>
    <lineage>
        <taxon>Bacteria</taxon>
        <taxon>Thermotogati</taxon>
        <taxon>Deinococcota</taxon>
        <taxon>Deinococci</taxon>
        <taxon>Deinococcales</taxon>
        <taxon>Deinococcaceae</taxon>
        <taxon>Deinococcus</taxon>
    </lineage>
</organism>
<keyword evidence="4" id="KW-1185">Reference proteome</keyword>
<reference evidence="3 4" key="1">
    <citation type="submission" date="2019-07" db="EMBL/GenBank/DDBJ databases">
        <title>Deinococcus detaillus sp. nov., isolated from humus soil in Antarctica.</title>
        <authorList>
            <person name="Zhang K."/>
        </authorList>
    </citation>
    <scope>NUCLEOTIDE SEQUENCE [LARGE SCALE GENOMIC DNA]</scope>
    <source>
        <strain evidence="3 4">H1</strain>
    </source>
</reference>
<dbReference type="SUPFAM" id="SSF103196">
    <property type="entry name" value="Roadblock/LC7 domain"/>
    <property type="match status" value="1"/>
</dbReference>
<dbReference type="EMBL" id="VKDB01000001">
    <property type="protein sequence ID" value="TSA87794.1"/>
    <property type="molecule type" value="Genomic_DNA"/>
</dbReference>
<feature type="domain" description="Roadblock/LAMTOR2" evidence="2">
    <location>
        <begin position="240"/>
        <end position="319"/>
    </location>
</feature>
<protein>
    <submittedName>
        <fullName evidence="3">Roadblock/LC7 domain-containing protein</fullName>
    </submittedName>
</protein>
<name>A0A553V5V8_9DEIO</name>
<evidence type="ECO:0000259" key="2">
    <source>
        <dbReference type="SMART" id="SM00960"/>
    </source>
</evidence>
<dbReference type="SMART" id="SM00960">
    <property type="entry name" value="Robl_LC7"/>
    <property type="match status" value="1"/>
</dbReference>
<proteinExistence type="predicted"/>
<evidence type="ECO:0000313" key="4">
    <source>
        <dbReference type="Proteomes" id="UP000316092"/>
    </source>
</evidence>
<dbReference type="AlphaFoldDB" id="A0A553V5V8"/>
<comment type="caution">
    <text evidence="3">The sequence shown here is derived from an EMBL/GenBank/DDBJ whole genome shotgun (WGS) entry which is preliminary data.</text>
</comment>
<gene>
    <name evidence="3" type="ORF">FNU79_00615</name>
</gene>
<dbReference type="OrthoDB" id="74211at2"/>
<feature type="region of interest" description="Disordered" evidence="1">
    <location>
        <begin position="116"/>
        <end position="172"/>
    </location>
</feature>
<feature type="compositionally biased region" description="Low complexity" evidence="1">
    <location>
        <begin position="131"/>
        <end position="160"/>
    </location>
</feature>
<dbReference type="Proteomes" id="UP000316092">
    <property type="component" value="Unassembled WGS sequence"/>
</dbReference>
<sequence>MPNPVFRLTARSLSKVVSGRAAETMLSASLRDLKLSPETVTARDMQRVLSGPLERRLSQALPGTAAFDKLQALSQRLERLDLRASDLFDQGARTVIWDQEDTDTQWSDEERLLGAPAHSPIHSTDEPSHQRPASSSSPGPSSSDSNPPISTSSSFPTSRAPAPPRPTTQSPAQALSFTGQNEEIVNDLSADAPTDPTLHNPPEAAIGDNFSADDFEFSDPDYVHLQAAVKRYELLTAQGQDALLYELARHPGVQTVVLCSTEGRVLSVRAPQGAPQLGSVVAATAMLFRQRELKLLSADLGNATVCMRVVGNYCVALLARGNVNVGRLLTELQQIEVSA</sequence>
<dbReference type="RefSeq" id="WP_143719000.1">
    <property type="nucleotide sequence ID" value="NZ_VKDB01000001.1"/>
</dbReference>
<evidence type="ECO:0000313" key="3">
    <source>
        <dbReference type="EMBL" id="TSA87794.1"/>
    </source>
</evidence>
<evidence type="ECO:0000256" key="1">
    <source>
        <dbReference type="SAM" id="MobiDB-lite"/>
    </source>
</evidence>
<accession>A0A553V5V8</accession>
<dbReference type="InterPro" id="IPR004942">
    <property type="entry name" value="Roadblock/LAMTOR2_dom"/>
</dbReference>